<evidence type="ECO:0000313" key="3">
    <source>
        <dbReference type="Proteomes" id="UP001146120"/>
    </source>
</evidence>
<dbReference type="InterPro" id="IPR051207">
    <property type="entry name" value="ComplexI_NDUFA9_subunit"/>
</dbReference>
<dbReference type="Gene3D" id="3.40.50.720">
    <property type="entry name" value="NAD(P)-binding Rossmann-like Domain"/>
    <property type="match status" value="1"/>
</dbReference>
<reference evidence="2" key="2">
    <citation type="journal article" date="2023" name="Microbiol Resour">
        <title>Decontamination and Annotation of the Draft Genome Sequence of the Oomycete Lagenidium giganteum ARSEF 373.</title>
        <authorList>
            <person name="Morgan W.R."/>
            <person name="Tartar A."/>
        </authorList>
    </citation>
    <scope>NUCLEOTIDE SEQUENCE</scope>
    <source>
        <strain evidence="2">ARSEF 373</strain>
    </source>
</reference>
<dbReference type="GO" id="GO:0044877">
    <property type="term" value="F:protein-containing complex binding"/>
    <property type="evidence" value="ECO:0007669"/>
    <property type="project" value="TreeGrafter"/>
</dbReference>
<evidence type="ECO:0000259" key="1">
    <source>
        <dbReference type="Pfam" id="PF13460"/>
    </source>
</evidence>
<comment type="caution">
    <text evidence="2">The sequence shown here is derived from an EMBL/GenBank/DDBJ whole genome shotgun (WGS) entry which is preliminary data.</text>
</comment>
<proteinExistence type="predicted"/>
<gene>
    <name evidence="2" type="ORF">N0F65_006982</name>
</gene>
<dbReference type="PANTHER" id="PTHR12126:SF16">
    <property type="entry name" value="MIOREX COMPLEX COMPONENT 2"/>
    <property type="match status" value="1"/>
</dbReference>
<dbReference type="InterPro" id="IPR016040">
    <property type="entry name" value="NAD(P)-bd_dom"/>
</dbReference>
<protein>
    <recommendedName>
        <fullName evidence="1">NAD(P)-binding domain-containing protein</fullName>
    </recommendedName>
</protein>
<dbReference type="FunFam" id="3.40.50.720:FF:000349">
    <property type="entry name" value="Uncharacterized protein At1g32220, chloroplastic"/>
    <property type="match status" value="1"/>
</dbReference>
<evidence type="ECO:0000313" key="2">
    <source>
        <dbReference type="EMBL" id="DBA04980.1"/>
    </source>
</evidence>
<keyword evidence="3" id="KW-1185">Reference proteome</keyword>
<reference evidence="2" key="1">
    <citation type="submission" date="2022-11" db="EMBL/GenBank/DDBJ databases">
        <authorList>
            <person name="Morgan W.R."/>
            <person name="Tartar A."/>
        </authorList>
    </citation>
    <scope>NUCLEOTIDE SEQUENCE</scope>
    <source>
        <strain evidence="2">ARSEF 373</strain>
    </source>
</reference>
<dbReference type="PANTHER" id="PTHR12126">
    <property type="entry name" value="NADH-UBIQUINONE OXIDOREDUCTASE 39 KDA SUBUNIT-RELATED"/>
    <property type="match status" value="1"/>
</dbReference>
<feature type="domain" description="NAD(P)-binding" evidence="1">
    <location>
        <begin position="233"/>
        <end position="378"/>
    </location>
</feature>
<sequence length="466" mass="50554">MRPSPSRSASSIISCISSSVSVSPSSVHTRLRLRNEILPVLSSSKSLKILVISSRESRPFYHHVVIIKQQSVSRIIITNHRQRVRTILLVIISMNSSISIVPDSSLSMSAIIWRISAFLTWNPSARMAALSSRTSIVPLPSVSNSSSSSSAFFTGLGFRRSAARDRANADADEHAPLVHPAVDERHWRHLRNSSRARKRIMTLTTAKVQRLSALRTSATKAYEKSKHRVLVIGGNGFVGTNILQRAVQKGIEVRSLNPSGKPQWQDIPWIDQVDWHQGDVFNADDLSKAVEGMTGVISTVGAFGSNEFMEKLCGDSTVAAARAAQKAGVERFVFISNSRVGSNIPSWAPLQGYYSGKERAEAAVRARFPQTGVSLRPGFIYGWRRVGSYTVPLQLFGAPMSLVARNLGAVSAVVSSIPFFGDEMFSAVPVSAVAKAAVLSAIGPVHGKTLDSTSILALSDSFHHTL</sequence>
<name>A0AAV2ZHA7_9STRA</name>
<organism evidence="2 3">
    <name type="scientific">Lagenidium giganteum</name>
    <dbReference type="NCBI Taxonomy" id="4803"/>
    <lineage>
        <taxon>Eukaryota</taxon>
        <taxon>Sar</taxon>
        <taxon>Stramenopiles</taxon>
        <taxon>Oomycota</taxon>
        <taxon>Peronosporomycetes</taxon>
        <taxon>Pythiales</taxon>
        <taxon>Pythiaceae</taxon>
    </lineage>
</organism>
<dbReference type="AlphaFoldDB" id="A0AAV2ZHA7"/>
<dbReference type="SUPFAM" id="SSF51735">
    <property type="entry name" value="NAD(P)-binding Rossmann-fold domains"/>
    <property type="match status" value="1"/>
</dbReference>
<dbReference type="Pfam" id="PF13460">
    <property type="entry name" value="NAD_binding_10"/>
    <property type="match status" value="1"/>
</dbReference>
<accession>A0AAV2ZHA7</accession>
<dbReference type="InterPro" id="IPR036291">
    <property type="entry name" value="NAD(P)-bd_dom_sf"/>
</dbReference>
<dbReference type="Proteomes" id="UP001146120">
    <property type="component" value="Unassembled WGS sequence"/>
</dbReference>
<dbReference type="EMBL" id="DAKRPA010000004">
    <property type="protein sequence ID" value="DBA04980.1"/>
    <property type="molecule type" value="Genomic_DNA"/>
</dbReference>
<dbReference type="GO" id="GO:0005739">
    <property type="term" value="C:mitochondrion"/>
    <property type="evidence" value="ECO:0007669"/>
    <property type="project" value="TreeGrafter"/>
</dbReference>